<dbReference type="Gene3D" id="2.40.50.140">
    <property type="entry name" value="Nucleic acid-binding proteins"/>
    <property type="match status" value="1"/>
</dbReference>
<feature type="region of interest" description="Disordered" evidence="6">
    <location>
        <begin position="661"/>
        <end position="760"/>
    </location>
</feature>
<gene>
    <name evidence="8" type="ORF">MKZ38_009026</name>
</gene>
<feature type="domain" description="ATP-dependent DNA ligase family profile" evidence="7">
    <location>
        <begin position="379"/>
        <end position="520"/>
    </location>
</feature>
<name>A0AAD5WT54_9PEZI</name>
<dbReference type="InterPro" id="IPR029710">
    <property type="entry name" value="LIG4"/>
</dbReference>
<evidence type="ECO:0000256" key="5">
    <source>
        <dbReference type="ARBA" id="ARBA00023242"/>
    </source>
</evidence>
<sequence>MPFPFGLVCNLLQDLEGAHNAGHAKESAKIIWDWFACCLLKIERGTMSCLLSTLLPAKRTDRVFNIQEPRLATIVANAMHLSEARKQELRWRYHTPGSTMDLAESVEHALLETPNPTFDPEFEVTVEEIDMVLHRIASNCRFSSAEVRMNRGVVNAGDALRDIYIRLPARDAKWFTRLILKDFQPVVLEPNIVYRSFNPLLPKIVLVRESLPDALIALENLLDQLIITPWTAANLLDHVGPIAGVKVGRQVWLKGRNIKHCIKMGSGNMSVEQKMDGEYCQVHIDLSKSRAVRIFSKSGKDSTEDREGLHQAIRDSLGLGKLSCSIQKSCILEGELLVYNDKKRKIMDFHHIRKHVTRSGTFLHTEKDSPHGMEEHLMIVYFDALMIDGASLLGRKQSERFERLRSLVHVREGYSHLVEREIIDFARPQTAAAQLRDVFSRCIISRGEGLVIKPDEPYFDLEWPRARPYSSCCIKLKKEYLGNFGDVGDFAAVAAYYDAAKAKAFKTPVKWTHFFIACPEDKGQFRDLTRAQFVVVNVVELNEANQHVLMQCTPETIPYSPLTSQNLRIEYGVCYGKKPHVIFKTPLVFDIRCFSFDKQGNTGFWSPRFPQVTKIHFDRSWADTMTFDQLQTLAHEAKSAPEYEDSQEMRDWVEALENADPGSPLAVRHVSESQQTRTTEVTISTPRSTLEPSQSSSTPIAGARGPLFSSQTPQRHGGPVSSVTSIEYNTARKRPREEHGGSFRNNPSRRSEAPSPSPSAARWQLVELTGNEAAPEIRRVTGTSAFEFPKPFRPLGTGSTTSVSKSLPPLGRITSTPISLPQDPKYTARCDKRQLCETCGESCRFFGCLVILAPQVTQKTDITSFLQRHGVEEIVRGTDRDEVVLAVKSSLSSPANSSFVSTQRQKGGSKKRKFCLVDASQQGETKELLSAIGDLNLRTRSGKRGWISCYDWRVVDYVKGGGNKNKSGEAEKQGYDPWRKWHVGLA</sequence>
<dbReference type="InterPro" id="IPR012310">
    <property type="entry name" value="DNA_ligase_ATP-dep_cent"/>
</dbReference>
<dbReference type="GO" id="GO:0032807">
    <property type="term" value="C:DNA ligase IV complex"/>
    <property type="evidence" value="ECO:0007669"/>
    <property type="project" value="TreeGrafter"/>
</dbReference>
<evidence type="ECO:0000256" key="2">
    <source>
        <dbReference type="ARBA" id="ARBA00022598"/>
    </source>
</evidence>
<dbReference type="GO" id="GO:0006303">
    <property type="term" value="P:double-strand break repair via nonhomologous end joining"/>
    <property type="evidence" value="ECO:0007669"/>
    <property type="project" value="TreeGrafter"/>
</dbReference>
<dbReference type="GO" id="GO:0006297">
    <property type="term" value="P:nucleotide-excision repair, DNA gap filling"/>
    <property type="evidence" value="ECO:0007669"/>
    <property type="project" value="TreeGrafter"/>
</dbReference>
<dbReference type="EMBL" id="JAKWBI020000065">
    <property type="protein sequence ID" value="KAJ2903971.1"/>
    <property type="molecule type" value="Genomic_DNA"/>
</dbReference>
<accession>A0AAD5WT54</accession>
<evidence type="ECO:0000259" key="7">
    <source>
        <dbReference type="PROSITE" id="PS50160"/>
    </source>
</evidence>
<evidence type="ECO:0000313" key="8">
    <source>
        <dbReference type="EMBL" id="KAJ2903971.1"/>
    </source>
</evidence>
<dbReference type="Proteomes" id="UP001201980">
    <property type="component" value="Unassembled WGS sequence"/>
</dbReference>
<dbReference type="SUPFAM" id="SSF56091">
    <property type="entry name" value="DNA ligase/mRNA capping enzyme, catalytic domain"/>
    <property type="match status" value="1"/>
</dbReference>
<dbReference type="Gene3D" id="3.30.470.30">
    <property type="entry name" value="DNA ligase/mRNA capping enzyme"/>
    <property type="match status" value="1"/>
</dbReference>
<keyword evidence="4" id="KW-0067">ATP-binding</keyword>
<proteinExistence type="inferred from homology"/>
<dbReference type="PROSITE" id="PS50160">
    <property type="entry name" value="DNA_LIGASE_A3"/>
    <property type="match status" value="1"/>
</dbReference>
<dbReference type="Gene3D" id="1.10.3260.10">
    <property type="entry name" value="DNA ligase, ATP-dependent, N-terminal domain"/>
    <property type="match status" value="1"/>
</dbReference>
<dbReference type="GO" id="GO:0003910">
    <property type="term" value="F:DNA ligase (ATP) activity"/>
    <property type="evidence" value="ECO:0007669"/>
    <property type="project" value="InterPro"/>
</dbReference>
<dbReference type="GO" id="GO:0006310">
    <property type="term" value="P:DNA recombination"/>
    <property type="evidence" value="ECO:0007669"/>
    <property type="project" value="InterPro"/>
</dbReference>
<evidence type="ECO:0000256" key="6">
    <source>
        <dbReference type="SAM" id="MobiDB-lite"/>
    </source>
</evidence>
<dbReference type="InterPro" id="IPR012340">
    <property type="entry name" value="NA-bd_OB-fold"/>
</dbReference>
<evidence type="ECO:0000256" key="4">
    <source>
        <dbReference type="ARBA" id="ARBA00022840"/>
    </source>
</evidence>
<keyword evidence="5" id="KW-0539">Nucleus</keyword>
<dbReference type="GO" id="GO:0003677">
    <property type="term" value="F:DNA binding"/>
    <property type="evidence" value="ECO:0007669"/>
    <property type="project" value="InterPro"/>
</dbReference>
<evidence type="ECO:0000313" key="9">
    <source>
        <dbReference type="Proteomes" id="UP001201980"/>
    </source>
</evidence>
<evidence type="ECO:0000256" key="3">
    <source>
        <dbReference type="ARBA" id="ARBA00022741"/>
    </source>
</evidence>
<dbReference type="InterPro" id="IPR012308">
    <property type="entry name" value="DNA_ligase_ATP-dep_N"/>
</dbReference>
<dbReference type="GO" id="GO:0005524">
    <property type="term" value="F:ATP binding"/>
    <property type="evidence" value="ECO:0007669"/>
    <property type="project" value="UniProtKB-KW"/>
</dbReference>
<comment type="similarity">
    <text evidence="1">Belongs to the ATP-dependent DNA ligase family.</text>
</comment>
<organism evidence="8 9">
    <name type="scientific">Zalerion maritima</name>
    <dbReference type="NCBI Taxonomy" id="339359"/>
    <lineage>
        <taxon>Eukaryota</taxon>
        <taxon>Fungi</taxon>
        <taxon>Dikarya</taxon>
        <taxon>Ascomycota</taxon>
        <taxon>Pezizomycotina</taxon>
        <taxon>Sordariomycetes</taxon>
        <taxon>Lulworthiomycetidae</taxon>
        <taxon>Lulworthiales</taxon>
        <taxon>Lulworthiaceae</taxon>
        <taxon>Zalerion</taxon>
    </lineage>
</organism>
<dbReference type="PANTHER" id="PTHR45997:SF2">
    <property type="entry name" value="ATP DEPENDENT DNA LIGASE DOMAIN PROTEIN (AFU_ORTHOLOGUE AFUA_5G02430)"/>
    <property type="match status" value="1"/>
</dbReference>
<protein>
    <submittedName>
        <fullName evidence="8">DNA ligase 4</fullName>
    </submittedName>
</protein>
<dbReference type="CDD" id="cd08039">
    <property type="entry name" value="Adenylation_DNA_ligase_Fungal"/>
    <property type="match status" value="1"/>
</dbReference>
<dbReference type="InterPro" id="IPR036599">
    <property type="entry name" value="DNA_ligase_N_sf"/>
</dbReference>
<dbReference type="AlphaFoldDB" id="A0AAD5WT54"/>
<dbReference type="PANTHER" id="PTHR45997">
    <property type="entry name" value="DNA LIGASE 4"/>
    <property type="match status" value="1"/>
</dbReference>
<evidence type="ECO:0000256" key="1">
    <source>
        <dbReference type="ARBA" id="ARBA00007572"/>
    </source>
</evidence>
<dbReference type="Pfam" id="PF04675">
    <property type="entry name" value="DNA_ligase_A_N"/>
    <property type="match status" value="1"/>
</dbReference>
<reference evidence="8" key="1">
    <citation type="submission" date="2022-07" db="EMBL/GenBank/DDBJ databases">
        <title>Draft genome sequence of Zalerion maritima ATCC 34329, a (micro)plastics degrading marine fungus.</title>
        <authorList>
            <person name="Paco A."/>
            <person name="Goncalves M.F.M."/>
            <person name="Rocha-Santos T.A.P."/>
            <person name="Alves A."/>
        </authorList>
    </citation>
    <scope>NUCLEOTIDE SEQUENCE</scope>
    <source>
        <strain evidence="8">ATCC 34329</strain>
    </source>
</reference>
<keyword evidence="3" id="KW-0547">Nucleotide-binding</keyword>
<keyword evidence="2 8" id="KW-0436">Ligase</keyword>
<dbReference type="Pfam" id="PF01068">
    <property type="entry name" value="DNA_ligase_A_M"/>
    <property type="match status" value="1"/>
</dbReference>
<feature type="compositionally biased region" description="Polar residues" evidence="6">
    <location>
        <begin position="672"/>
        <end position="699"/>
    </location>
</feature>
<feature type="region of interest" description="Disordered" evidence="6">
    <location>
        <begin position="785"/>
        <end position="819"/>
    </location>
</feature>
<keyword evidence="9" id="KW-1185">Reference proteome</keyword>
<comment type="caution">
    <text evidence="8">The sequence shown here is derived from an EMBL/GenBank/DDBJ whole genome shotgun (WGS) entry which is preliminary data.</text>
</comment>